<keyword evidence="4" id="KW-0732">Signal</keyword>
<proteinExistence type="predicted"/>
<gene>
    <name evidence="6" type="ORF">BASA50_005938</name>
</gene>
<dbReference type="SUPFAM" id="SSF88713">
    <property type="entry name" value="Glycoside hydrolase/deacetylase"/>
    <property type="match status" value="1"/>
</dbReference>
<dbReference type="Pfam" id="PF01522">
    <property type="entry name" value="Polysacc_deac_1"/>
    <property type="match status" value="1"/>
</dbReference>
<feature type="region of interest" description="Disordered" evidence="3">
    <location>
        <begin position="285"/>
        <end position="330"/>
    </location>
</feature>
<dbReference type="Gene3D" id="3.20.20.370">
    <property type="entry name" value="Glycoside hydrolase/deacetylase"/>
    <property type="match status" value="1"/>
</dbReference>
<feature type="chain" id="PRO_5045869207" description="NodB homology domain-containing protein" evidence="4">
    <location>
        <begin position="27"/>
        <end position="354"/>
    </location>
</feature>
<evidence type="ECO:0000256" key="4">
    <source>
        <dbReference type="SAM" id="SignalP"/>
    </source>
</evidence>
<dbReference type="PANTHER" id="PTHR10587:SF133">
    <property type="entry name" value="CHITIN DEACETYLASE 1-RELATED"/>
    <property type="match status" value="1"/>
</dbReference>
<feature type="compositionally biased region" description="Low complexity" evidence="3">
    <location>
        <begin position="286"/>
        <end position="297"/>
    </location>
</feature>
<organism evidence="6 7">
    <name type="scientific">Batrachochytrium salamandrivorans</name>
    <dbReference type="NCBI Taxonomy" id="1357716"/>
    <lineage>
        <taxon>Eukaryota</taxon>
        <taxon>Fungi</taxon>
        <taxon>Fungi incertae sedis</taxon>
        <taxon>Chytridiomycota</taxon>
        <taxon>Chytridiomycota incertae sedis</taxon>
        <taxon>Chytridiomycetes</taxon>
        <taxon>Rhizophydiales</taxon>
        <taxon>Rhizophydiales incertae sedis</taxon>
        <taxon>Batrachochytrium</taxon>
    </lineage>
</organism>
<keyword evidence="7" id="KW-1185">Reference proteome</keyword>
<keyword evidence="1" id="KW-0479">Metal-binding</keyword>
<evidence type="ECO:0000313" key="7">
    <source>
        <dbReference type="Proteomes" id="UP001648503"/>
    </source>
</evidence>
<dbReference type="InterPro" id="IPR050248">
    <property type="entry name" value="Polysacc_deacetylase_ArnD"/>
</dbReference>
<dbReference type="InterPro" id="IPR011330">
    <property type="entry name" value="Glyco_hydro/deAcase_b/a-brl"/>
</dbReference>
<evidence type="ECO:0000313" key="6">
    <source>
        <dbReference type="EMBL" id="KAH6595294.1"/>
    </source>
</evidence>
<dbReference type="PANTHER" id="PTHR10587">
    <property type="entry name" value="GLYCOSYL TRANSFERASE-RELATED"/>
    <property type="match status" value="1"/>
</dbReference>
<dbReference type="EMBL" id="JAFCIX010000311">
    <property type="protein sequence ID" value="KAH6595294.1"/>
    <property type="molecule type" value="Genomic_DNA"/>
</dbReference>
<evidence type="ECO:0000256" key="2">
    <source>
        <dbReference type="ARBA" id="ARBA00022801"/>
    </source>
</evidence>
<reference evidence="6 7" key="1">
    <citation type="submission" date="2021-02" db="EMBL/GenBank/DDBJ databases">
        <title>Variation within the Batrachochytrium salamandrivorans European outbreak.</title>
        <authorList>
            <person name="Kelly M."/>
            <person name="Pasmans F."/>
            <person name="Shea T.P."/>
            <person name="Munoz J.F."/>
            <person name="Carranza S."/>
            <person name="Cuomo C.A."/>
            <person name="Martel A."/>
        </authorList>
    </citation>
    <scope>NUCLEOTIDE SEQUENCE [LARGE SCALE GENOMIC DNA]</scope>
    <source>
        <strain evidence="6 7">AMFP18/2</strain>
    </source>
</reference>
<feature type="domain" description="NodB homology" evidence="5">
    <location>
        <begin position="75"/>
        <end position="258"/>
    </location>
</feature>
<accession>A0ABQ8FBB6</accession>
<dbReference type="PROSITE" id="PS51677">
    <property type="entry name" value="NODB"/>
    <property type="match status" value="1"/>
</dbReference>
<dbReference type="Proteomes" id="UP001648503">
    <property type="component" value="Unassembled WGS sequence"/>
</dbReference>
<protein>
    <recommendedName>
        <fullName evidence="5">NodB homology domain-containing protein</fullName>
    </recommendedName>
</protein>
<evidence type="ECO:0000256" key="1">
    <source>
        <dbReference type="ARBA" id="ARBA00022723"/>
    </source>
</evidence>
<keyword evidence="2" id="KW-0378">Hydrolase</keyword>
<dbReference type="InterPro" id="IPR002509">
    <property type="entry name" value="NODB_dom"/>
</dbReference>
<sequence>MHSFYSTKASAVAVLLFTALPSLTMAATPKASDYPAGWTAAPANPEWTKAIGIQKVAQTDLYDWTGDVVACPEKNQWGLTYDDGPTEHTNVVLDLLKANNVKATFFVVGSQVLQNPEILLRAYNEGHHIALHTWSHGSLPKADMGVAIAEVVYNAMVVKQVIGVTPSFIRPPYGEISRSVREMLKKLGLTITMWNVDSRDGEGHGGHALSVFQEAMKTSRSTGILSLQHDIHAPQTQYAAVTLEAIIKQGSFKPMPVAQCLGTPAYDESFWTKLGVPVPGISGAKGTPLAPGTTVPTGPAPPSTTSPATTTGAGSGDAGQKKPTTNGMSNDAVFPRASSIVGLLSAVAIGFLTI</sequence>
<comment type="caution">
    <text evidence="6">The sequence shown here is derived from an EMBL/GenBank/DDBJ whole genome shotgun (WGS) entry which is preliminary data.</text>
</comment>
<evidence type="ECO:0000256" key="3">
    <source>
        <dbReference type="SAM" id="MobiDB-lite"/>
    </source>
</evidence>
<feature type="signal peptide" evidence="4">
    <location>
        <begin position="1"/>
        <end position="26"/>
    </location>
</feature>
<evidence type="ECO:0000259" key="5">
    <source>
        <dbReference type="PROSITE" id="PS51677"/>
    </source>
</evidence>
<name>A0ABQ8FBB6_9FUNG</name>